<evidence type="ECO:0000313" key="1">
    <source>
        <dbReference type="EMBL" id="KAJ8624305.1"/>
    </source>
</evidence>
<sequence>MALDSQLPLSRRTIFKPVNEVGHVVSRISDKGKQQIEYYSSYEVAEIEVLSKALDTKPIIAVTRTKKSYYNGVIGLNTRPSSTILIIPDIPTATSLHIWCSNHEAELIQLRKSINSIDNLQQKFWYMSCSGCKKKTAEKYNIPISCSCTYKEVTAQPWFRVVAILYDSTGTISATLFGNKINKLSSCTLVEMMQFSEQGRTTQITESPGTYFPPEGL</sequence>
<evidence type="ECO:0000313" key="2">
    <source>
        <dbReference type="Proteomes" id="UP001234297"/>
    </source>
</evidence>
<keyword evidence="2" id="KW-1185">Reference proteome</keyword>
<organism evidence="1 2">
    <name type="scientific">Persea americana</name>
    <name type="common">Avocado</name>
    <dbReference type="NCBI Taxonomy" id="3435"/>
    <lineage>
        <taxon>Eukaryota</taxon>
        <taxon>Viridiplantae</taxon>
        <taxon>Streptophyta</taxon>
        <taxon>Embryophyta</taxon>
        <taxon>Tracheophyta</taxon>
        <taxon>Spermatophyta</taxon>
        <taxon>Magnoliopsida</taxon>
        <taxon>Magnoliidae</taxon>
        <taxon>Laurales</taxon>
        <taxon>Lauraceae</taxon>
        <taxon>Persea</taxon>
    </lineage>
</organism>
<protein>
    <submittedName>
        <fullName evidence="1">Uncharacterized protein</fullName>
    </submittedName>
</protein>
<name>A0ACC2KTH5_PERAE</name>
<dbReference type="Proteomes" id="UP001234297">
    <property type="component" value="Chromosome 11"/>
</dbReference>
<gene>
    <name evidence="1" type="ORF">MRB53_032835</name>
</gene>
<accession>A0ACC2KTH5</accession>
<dbReference type="EMBL" id="CM056819">
    <property type="protein sequence ID" value="KAJ8624305.1"/>
    <property type="molecule type" value="Genomic_DNA"/>
</dbReference>
<comment type="caution">
    <text evidence="1">The sequence shown here is derived from an EMBL/GenBank/DDBJ whole genome shotgun (WGS) entry which is preliminary data.</text>
</comment>
<proteinExistence type="predicted"/>
<reference evidence="1 2" key="1">
    <citation type="journal article" date="2022" name="Hortic Res">
        <title>A haplotype resolved chromosomal level avocado genome allows analysis of novel avocado genes.</title>
        <authorList>
            <person name="Nath O."/>
            <person name="Fletcher S.J."/>
            <person name="Hayward A."/>
            <person name="Shaw L.M."/>
            <person name="Masouleh A.K."/>
            <person name="Furtado A."/>
            <person name="Henry R.J."/>
            <person name="Mitter N."/>
        </authorList>
    </citation>
    <scope>NUCLEOTIDE SEQUENCE [LARGE SCALE GENOMIC DNA]</scope>
    <source>
        <strain evidence="2">cv. Hass</strain>
    </source>
</reference>